<feature type="transmembrane region" description="Helical" evidence="1">
    <location>
        <begin position="50"/>
        <end position="69"/>
    </location>
</feature>
<feature type="transmembrane region" description="Helical" evidence="1">
    <location>
        <begin position="81"/>
        <end position="103"/>
    </location>
</feature>
<feature type="transmembrane region" description="Helical" evidence="1">
    <location>
        <begin position="171"/>
        <end position="192"/>
    </location>
</feature>
<keyword evidence="1" id="KW-1133">Transmembrane helix</keyword>
<protein>
    <submittedName>
        <fullName evidence="2">Uncharacterized protein</fullName>
    </submittedName>
</protein>
<dbReference type="Proteomes" id="UP000654075">
    <property type="component" value="Unassembled WGS sequence"/>
</dbReference>
<feature type="transmembrane region" description="Helical" evidence="1">
    <location>
        <begin position="142"/>
        <end position="159"/>
    </location>
</feature>
<comment type="caution">
    <text evidence="2">The sequence shown here is derived from an EMBL/GenBank/DDBJ whole genome shotgun (WGS) entry which is preliminary data.</text>
</comment>
<evidence type="ECO:0000256" key="1">
    <source>
        <dbReference type="SAM" id="Phobius"/>
    </source>
</evidence>
<feature type="transmembrane region" description="Helical" evidence="1">
    <location>
        <begin position="115"/>
        <end position="135"/>
    </location>
</feature>
<keyword evidence="1" id="KW-0812">Transmembrane</keyword>
<evidence type="ECO:0000313" key="2">
    <source>
        <dbReference type="EMBL" id="CAE8615481.1"/>
    </source>
</evidence>
<feature type="transmembrane region" description="Helical" evidence="1">
    <location>
        <begin position="244"/>
        <end position="268"/>
    </location>
</feature>
<sequence>MLADIMWQAQQALHGKNSNVVLPALLVSAAAALVLYSHATEVGGSPTKTFLALIMLQGLPLVFLEMKILSCADPVGMLSRFGAKVLLMHACFLALRVCTWPVLEVGMGVCNLLGLLAACAALYFGFGFSLTSACAWRENCDVWGLVLLALSAACCTEFFDSYRHFSFVESVIFTASSYIEILAFVPAVLMVYQCSKKSDDVAVEGLRKGGNEQRHASAFFAFLLPLYVMEDVVYAFHVRGEEPLAAAGLIVHFIVLLDFACFLLAHIYNPDKVHGSFLRWLPDQLWV</sequence>
<accession>A0A813FPY3</accession>
<dbReference type="EMBL" id="CAJNNV010025642">
    <property type="protein sequence ID" value="CAE8615481.1"/>
    <property type="molecule type" value="Genomic_DNA"/>
</dbReference>
<dbReference type="AlphaFoldDB" id="A0A813FPY3"/>
<feature type="transmembrane region" description="Helical" evidence="1">
    <location>
        <begin position="216"/>
        <end position="238"/>
    </location>
</feature>
<feature type="transmembrane region" description="Helical" evidence="1">
    <location>
        <begin position="20"/>
        <end position="38"/>
    </location>
</feature>
<keyword evidence="3" id="KW-1185">Reference proteome</keyword>
<keyword evidence="1" id="KW-0472">Membrane</keyword>
<gene>
    <name evidence="2" type="ORF">PGLA1383_LOCUS33196</name>
</gene>
<organism evidence="2 3">
    <name type="scientific">Polarella glacialis</name>
    <name type="common">Dinoflagellate</name>
    <dbReference type="NCBI Taxonomy" id="89957"/>
    <lineage>
        <taxon>Eukaryota</taxon>
        <taxon>Sar</taxon>
        <taxon>Alveolata</taxon>
        <taxon>Dinophyceae</taxon>
        <taxon>Suessiales</taxon>
        <taxon>Suessiaceae</taxon>
        <taxon>Polarella</taxon>
    </lineage>
</organism>
<proteinExistence type="predicted"/>
<reference evidence="2" key="1">
    <citation type="submission" date="2021-02" db="EMBL/GenBank/DDBJ databases">
        <authorList>
            <person name="Dougan E. K."/>
            <person name="Rhodes N."/>
            <person name="Thang M."/>
            <person name="Chan C."/>
        </authorList>
    </citation>
    <scope>NUCLEOTIDE SEQUENCE</scope>
</reference>
<name>A0A813FPY3_POLGL</name>
<evidence type="ECO:0000313" key="3">
    <source>
        <dbReference type="Proteomes" id="UP000654075"/>
    </source>
</evidence>